<protein>
    <submittedName>
        <fullName evidence="3">Toll/interleukin-1 receptor domain-containing protein</fullName>
    </submittedName>
</protein>
<dbReference type="PROSITE" id="PS50104">
    <property type="entry name" value="TIR"/>
    <property type="match status" value="1"/>
</dbReference>
<accession>A0ABU9Y244</accession>
<sequence length="346" mass="38038">MTAPHVYIAYKREDELRVARLVQALEKSGVNVWWDRELPGGESWPENLEQRVETAGCVVVLWTHASTGPENRYVRDEASRGLTHNVLVPVLLDRVRIPLGFGDIQAIDLSHWKGDPNDPFLQDLVKSIEAKLNGQPVPKPSGPTARIRRRLIYSAFSTAGLAAIATFSFNTFGVASKVCTMPGLQPSLSDGCGEIGIGNRPNHDERMAWEQLPKANCQSLRTFVQTFPRGAYRQEAADLITAKRTWIEEKWTLATHSLRLYQPGNLTPAPSRGEAQARAIATSQKSAEILCRGFGSGTLFHYVSAMPRVESWSCEATGEGTVCGFDGTAECGLAQRTQVERESCGA</sequence>
<dbReference type="InterPro" id="IPR035897">
    <property type="entry name" value="Toll_tir_struct_dom_sf"/>
</dbReference>
<evidence type="ECO:0000313" key="3">
    <source>
        <dbReference type="EMBL" id="MEN2789858.1"/>
    </source>
</evidence>
<name>A0ABU9Y244_9SPHN</name>
<dbReference type="Pfam" id="PF13676">
    <property type="entry name" value="TIR_2"/>
    <property type="match status" value="1"/>
</dbReference>
<dbReference type="Proteomes" id="UP001419910">
    <property type="component" value="Unassembled WGS sequence"/>
</dbReference>
<comment type="caution">
    <text evidence="3">The sequence shown here is derived from an EMBL/GenBank/DDBJ whole genome shotgun (WGS) entry which is preliminary data.</text>
</comment>
<evidence type="ECO:0000313" key="4">
    <source>
        <dbReference type="Proteomes" id="UP001419910"/>
    </source>
</evidence>
<keyword evidence="4" id="KW-1185">Reference proteome</keyword>
<dbReference type="InterPro" id="IPR000157">
    <property type="entry name" value="TIR_dom"/>
</dbReference>
<keyword evidence="1" id="KW-0472">Membrane</keyword>
<dbReference type="EMBL" id="JBDIME010000006">
    <property type="protein sequence ID" value="MEN2789858.1"/>
    <property type="molecule type" value="Genomic_DNA"/>
</dbReference>
<proteinExistence type="predicted"/>
<evidence type="ECO:0000256" key="1">
    <source>
        <dbReference type="SAM" id="Phobius"/>
    </source>
</evidence>
<reference evidence="3 4" key="1">
    <citation type="submission" date="2024-05" db="EMBL/GenBank/DDBJ databases">
        <authorList>
            <person name="Liu Q."/>
            <person name="Xin Y.-H."/>
        </authorList>
    </citation>
    <scope>NUCLEOTIDE SEQUENCE [LARGE SCALE GENOMIC DNA]</scope>
    <source>
        <strain evidence="3 4">CGMCC 1.10181</strain>
    </source>
</reference>
<evidence type="ECO:0000259" key="2">
    <source>
        <dbReference type="PROSITE" id="PS50104"/>
    </source>
</evidence>
<dbReference type="RefSeq" id="WP_343891353.1">
    <property type="nucleotide sequence ID" value="NZ_BAAAEH010000040.1"/>
</dbReference>
<feature type="transmembrane region" description="Helical" evidence="1">
    <location>
        <begin position="151"/>
        <end position="172"/>
    </location>
</feature>
<keyword evidence="1" id="KW-0812">Transmembrane</keyword>
<keyword evidence="1" id="KW-1133">Transmembrane helix</keyword>
<keyword evidence="3" id="KW-0675">Receptor</keyword>
<gene>
    <name evidence="3" type="ORF">ABC974_09490</name>
</gene>
<dbReference type="SUPFAM" id="SSF52200">
    <property type="entry name" value="Toll/Interleukin receptor TIR domain"/>
    <property type="match status" value="1"/>
</dbReference>
<feature type="domain" description="TIR" evidence="2">
    <location>
        <begin position="2"/>
        <end position="132"/>
    </location>
</feature>
<organism evidence="3 4">
    <name type="scientific">Sphingomonas oligophenolica</name>
    <dbReference type="NCBI Taxonomy" id="301154"/>
    <lineage>
        <taxon>Bacteria</taxon>
        <taxon>Pseudomonadati</taxon>
        <taxon>Pseudomonadota</taxon>
        <taxon>Alphaproteobacteria</taxon>
        <taxon>Sphingomonadales</taxon>
        <taxon>Sphingomonadaceae</taxon>
        <taxon>Sphingomonas</taxon>
    </lineage>
</organism>
<dbReference type="Gene3D" id="3.40.50.10140">
    <property type="entry name" value="Toll/interleukin-1 receptor homology (TIR) domain"/>
    <property type="match status" value="1"/>
</dbReference>